<evidence type="ECO:0000256" key="2">
    <source>
        <dbReference type="ARBA" id="ARBA00022475"/>
    </source>
</evidence>
<evidence type="ECO:0000259" key="7">
    <source>
        <dbReference type="PROSITE" id="PS50850"/>
    </source>
</evidence>
<dbReference type="InterPro" id="IPR020846">
    <property type="entry name" value="MFS_dom"/>
</dbReference>
<feature type="transmembrane region" description="Helical" evidence="6">
    <location>
        <begin position="334"/>
        <end position="355"/>
    </location>
</feature>
<feature type="transmembrane region" description="Helical" evidence="6">
    <location>
        <begin position="165"/>
        <end position="186"/>
    </location>
</feature>
<dbReference type="InterPro" id="IPR050189">
    <property type="entry name" value="MFS_Efflux_Transporters"/>
</dbReference>
<comment type="caution">
    <text evidence="8">The sequence shown here is derived from an EMBL/GenBank/DDBJ whole genome shotgun (WGS) entry which is preliminary data.</text>
</comment>
<feature type="transmembrane region" description="Helical" evidence="6">
    <location>
        <begin position="240"/>
        <end position="259"/>
    </location>
</feature>
<dbReference type="PANTHER" id="PTHR43124">
    <property type="entry name" value="PURINE EFFLUX PUMP PBUE"/>
    <property type="match status" value="1"/>
</dbReference>
<sequence length="391" mass="39988">MKPVDTRMALLALAVGGFAIGTTEFAAMSLLPQFARGLGIDEPTAGHVISAYALGVVVGAPTIAVLAAKIERRVLLIGLMTFLGIANGLSALAPTYHLMLLARFLSGLPHGAYFGVGSLVAASMVPREKRSRAVSRMMLGLTIATIAGVPLANGIGQWFGWRWGFGIVAIIAAATVAMLARFAPVLQPAKDASPLGELAALRNGQVWLTLAIGAVGFGGIFCVYTYLASTLTEVTGVSSAFTPVAFALFGVGMTIGTLVCAKAADVALMPAAGITLLFGAGALSLYAPATPHLWAILPVILLIGCGGGLSTILQTRLMDVAEEAQTLAAALNHSAFNTANAIGPWLGGLAIAGGYGLPSTGWVGTALALGGFAIWALSWKLDSRMAPSTRS</sequence>
<feature type="transmembrane region" description="Helical" evidence="6">
    <location>
        <begin position="137"/>
        <end position="159"/>
    </location>
</feature>
<feature type="transmembrane region" description="Helical" evidence="6">
    <location>
        <begin position="293"/>
        <end position="313"/>
    </location>
</feature>
<dbReference type="Gene3D" id="1.20.1250.20">
    <property type="entry name" value="MFS general substrate transporter like domains"/>
    <property type="match status" value="1"/>
</dbReference>
<keyword evidence="5 6" id="KW-0472">Membrane</keyword>
<dbReference type="AlphaFoldDB" id="A0A2W5B6I5"/>
<feature type="transmembrane region" description="Helical" evidence="6">
    <location>
        <begin position="74"/>
        <end position="96"/>
    </location>
</feature>
<keyword evidence="3 6" id="KW-0812">Transmembrane</keyword>
<evidence type="ECO:0000256" key="1">
    <source>
        <dbReference type="ARBA" id="ARBA00004651"/>
    </source>
</evidence>
<accession>A0A2W5B6I5</accession>
<dbReference type="InterPro" id="IPR036259">
    <property type="entry name" value="MFS_trans_sf"/>
</dbReference>
<dbReference type="GO" id="GO:0022857">
    <property type="term" value="F:transmembrane transporter activity"/>
    <property type="evidence" value="ECO:0007669"/>
    <property type="project" value="InterPro"/>
</dbReference>
<gene>
    <name evidence="8" type="ORF">DI640_02425</name>
</gene>
<comment type="subcellular location">
    <subcellularLocation>
        <location evidence="1">Cell membrane</location>
        <topology evidence="1">Multi-pass membrane protein</topology>
    </subcellularLocation>
</comment>
<feature type="domain" description="Major facilitator superfamily (MFS) profile" evidence="7">
    <location>
        <begin position="9"/>
        <end position="382"/>
    </location>
</feature>
<evidence type="ECO:0000313" key="9">
    <source>
        <dbReference type="Proteomes" id="UP000249555"/>
    </source>
</evidence>
<name>A0A2W5B6I5_9SPHN</name>
<evidence type="ECO:0000256" key="4">
    <source>
        <dbReference type="ARBA" id="ARBA00022989"/>
    </source>
</evidence>
<organism evidence="8 9">
    <name type="scientific">Sphingomonas taxi</name>
    <dbReference type="NCBI Taxonomy" id="1549858"/>
    <lineage>
        <taxon>Bacteria</taxon>
        <taxon>Pseudomonadati</taxon>
        <taxon>Pseudomonadota</taxon>
        <taxon>Alphaproteobacteria</taxon>
        <taxon>Sphingomonadales</taxon>
        <taxon>Sphingomonadaceae</taxon>
        <taxon>Sphingomonas</taxon>
    </lineage>
</organism>
<protein>
    <submittedName>
        <fullName evidence="8">MFS transporter</fullName>
    </submittedName>
</protein>
<feature type="transmembrane region" description="Helical" evidence="6">
    <location>
        <begin position="266"/>
        <end position="287"/>
    </location>
</feature>
<dbReference type="PANTHER" id="PTHR43124:SF3">
    <property type="entry name" value="CHLORAMPHENICOL EFFLUX PUMP RV0191"/>
    <property type="match status" value="1"/>
</dbReference>
<dbReference type="PROSITE" id="PS50850">
    <property type="entry name" value="MFS"/>
    <property type="match status" value="1"/>
</dbReference>
<evidence type="ECO:0000313" key="8">
    <source>
        <dbReference type="EMBL" id="PZO76428.1"/>
    </source>
</evidence>
<proteinExistence type="predicted"/>
<reference evidence="8 9" key="1">
    <citation type="submission" date="2017-08" db="EMBL/GenBank/DDBJ databases">
        <title>Infants hospitalized years apart are colonized by the same room-sourced microbial strains.</title>
        <authorList>
            <person name="Brooks B."/>
            <person name="Olm M.R."/>
            <person name="Firek B.A."/>
            <person name="Baker R."/>
            <person name="Thomas B.C."/>
            <person name="Morowitz M.J."/>
            <person name="Banfield J.F."/>
        </authorList>
    </citation>
    <scope>NUCLEOTIDE SEQUENCE [LARGE SCALE GENOMIC DNA]</scope>
    <source>
        <strain evidence="8">S2_018_000_R3_119</strain>
    </source>
</reference>
<dbReference type="SUPFAM" id="SSF103473">
    <property type="entry name" value="MFS general substrate transporter"/>
    <property type="match status" value="1"/>
</dbReference>
<evidence type="ECO:0000256" key="5">
    <source>
        <dbReference type="ARBA" id="ARBA00023136"/>
    </source>
</evidence>
<dbReference type="Pfam" id="PF07690">
    <property type="entry name" value="MFS_1"/>
    <property type="match status" value="1"/>
</dbReference>
<keyword evidence="2" id="KW-1003">Cell membrane</keyword>
<feature type="transmembrane region" description="Helical" evidence="6">
    <location>
        <begin position="108"/>
        <end position="125"/>
    </location>
</feature>
<dbReference type="InterPro" id="IPR011701">
    <property type="entry name" value="MFS"/>
</dbReference>
<feature type="transmembrane region" description="Helical" evidence="6">
    <location>
        <begin position="47"/>
        <end position="67"/>
    </location>
</feature>
<dbReference type="Proteomes" id="UP000249555">
    <property type="component" value="Unassembled WGS sequence"/>
</dbReference>
<feature type="transmembrane region" description="Helical" evidence="6">
    <location>
        <begin position="206"/>
        <end position="228"/>
    </location>
</feature>
<dbReference type="EMBL" id="QFMX01000002">
    <property type="protein sequence ID" value="PZO76428.1"/>
    <property type="molecule type" value="Genomic_DNA"/>
</dbReference>
<evidence type="ECO:0000256" key="6">
    <source>
        <dbReference type="SAM" id="Phobius"/>
    </source>
</evidence>
<dbReference type="GO" id="GO:0005886">
    <property type="term" value="C:plasma membrane"/>
    <property type="evidence" value="ECO:0007669"/>
    <property type="project" value="UniProtKB-SubCell"/>
</dbReference>
<dbReference type="CDD" id="cd17324">
    <property type="entry name" value="MFS_NepI_like"/>
    <property type="match status" value="1"/>
</dbReference>
<evidence type="ECO:0000256" key="3">
    <source>
        <dbReference type="ARBA" id="ARBA00022692"/>
    </source>
</evidence>
<feature type="transmembrane region" description="Helical" evidence="6">
    <location>
        <begin position="361"/>
        <end position="381"/>
    </location>
</feature>
<keyword evidence="4 6" id="KW-1133">Transmembrane helix</keyword>